<dbReference type="InterPro" id="IPR023179">
    <property type="entry name" value="GTP-bd_ortho_bundle_sf"/>
</dbReference>
<organism evidence="6 7">
    <name type="scientific">Amygdalobacter indicium</name>
    <dbReference type="NCBI Taxonomy" id="3029272"/>
    <lineage>
        <taxon>Bacteria</taxon>
        <taxon>Bacillati</taxon>
        <taxon>Bacillota</taxon>
        <taxon>Clostridia</taxon>
        <taxon>Eubacteriales</taxon>
        <taxon>Oscillospiraceae</taxon>
        <taxon>Amygdalobacter</taxon>
    </lineage>
</organism>
<evidence type="ECO:0000259" key="5">
    <source>
        <dbReference type="PROSITE" id="PS51721"/>
    </source>
</evidence>
<sequence length="285" mass="32668">MDVQAQWFPGHMAKTFKRLNEEIKLVDIVLEMTDARLPLSSRNPELSKYCRQKLHLLLLNKSDLADPAINRAWISYFERLNTPAFLYSSKGKGQMKLLENFIFAHATELTDKFTKRGLEKRALKVMVIGVPNVGKSTFINGLVGRKSALTADRPGVTRQTKWIINSEQKLAWLDTPGLLWPKIEQKEAQLLLALIGSIPETILDKENLSYRSFAYLWENYGKYLAQRYKLEEKAEFDPALFDQAVKNHGCLRAGGKLDYERFAKSFLNDFRSGILGKISLERPEI</sequence>
<dbReference type="InterPro" id="IPR030378">
    <property type="entry name" value="G_CP_dom"/>
</dbReference>
<comment type="subcellular location">
    <subcellularLocation>
        <location evidence="4">Cytoplasm</location>
    </subcellularLocation>
</comment>
<dbReference type="NCBIfam" id="TIGR03596">
    <property type="entry name" value="GTPase_YlqF"/>
    <property type="match status" value="1"/>
</dbReference>
<dbReference type="CDD" id="cd01856">
    <property type="entry name" value="YlqF"/>
    <property type="match status" value="1"/>
</dbReference>
<dbReference type="InterPro" id="IPR016478">
    <property type="entry name" value="GTPase_MTG1"/>
</dbReference>
<dbReference type="InterPro" id="IPR006073">
    <property type="entry name" value="GTP-bd"/>
</dbReference>
<dbReference type="InterPro" id="IPR027417">
    <property type="entry name" value="P-loop_NTPase"/>
</dbReference>
<name>A0ABY8C3U7_9FIRM</name>
<dbReference type="PANTHER" id="PTHR45782">
    <property type="entry name" value="MITOCHONDRIAL RIBOSOME-ASSOCIATED GTPASE 1"/>
    <property type="match status" value="1"/>
</dbReference>
<protein>
    <recommendedName>
        <fullName evidence="1 4">Ribosome biogenesis GTPase A</fullName>
    </recommendedName>
</protein>
<evidence type="ECO:0000256" key="1">
    <source>
        <dbReference type="ARBA" id="ARBA00014898"/>
    </source>
</evidence>
<keyword evidence="2 4" id="KW-0547">Nucleotide-binding</keyword>
<dbReference type="PANTHER" id="PTHR45782:SF4">
    <property type="entry name" value="MITOCHONDRIAL RIBOSOME-ASSOCIATED GTPASE 1"/>
    <property type="match status" value="1"/>
</dbReference>
<keyword evidence="3 4" id="KW-0342">GTP-binding</keyword>
<dbReference type="Pfam" id="PF01926">
    <property type="entry name" value="MMR_HSR1"/>
    <property type="match status" value="1"/>
</dbReference>
<evidence type="ECO:0000256" key="4">
    <source>
        <dbReference type="PIRNR" id="PIRNR006230"/>
    </source>
</evidence>
<dbReference type="Gene3D" id="3.40.50.300">
    <property type="entry name" value="P-loop containing nucleotide triphosphate hydrolases"/>
    <property type="match status" value="1"/>
</dbReference>
<feature type="domain" description="CP-type G" evidence="5">
    <location>
        <begin position="13"/>
        <end position="181"/>
    </location>
</feature>
<evidence type="ECO:0000313" key="6">
    <source>
        <dbReference type="EMBL" id="WEG35352.1"/>
    </source>
</evidence>
<dbReference type="RefSeq" id="WP_315571443.1">
    <property type="nucleotide sequence ID" value="NZ_CP118868.1"/>
</dbReference>
<evidence type="ECO:0000256" key="2">
    <source>
        <dbReference type="ARBA" id="ARBA00022741"/>
    </source>
</evidence>
<dbReference type="PROSITE" id="PS51721">
    <property type="entry name" value="G_CP"/>
    <property type="match status" value="1"/>
</dbReference>
<gene>
    <name evidence="6" type="primary">ylqF</name>
    <name evidence="6" type="ORF">PYS61_05335</name>
</gene>
<dbReference type="Proteomes" id="UP001220478">
    <property type="component" value="Chromosome"/>
</dbReference>
<comment type="function">
    <text evidence="4">Required for a late step of 50S ribosomal subunit assembly. Has GTPase activity.</text>
</comment>
<dbReference type="EMBL" id="CP118868">
    <property type="protein sequence ID" value="WEG35352.1"/>
    <property type="molecule type" value="Genomic_DNA"/>
</dbReference>
<keyword evidence="7" id="KW-1185">Reference proteome</keyword>
<dbReference type="SUPFAM" id="SSF52540">
    <property type="entry name" value="P-loop containing nucleoside triphosphate hydrolases"/>
    <property type="match status" value="1"/>
</dbReference>
<reference evidence="6 7" key="1">
    <citation type="submission" date="2023-02" db="EMBL/GenBank/DDBJ databases">
        <title>Novel Oscillospiraceae bacterial genomes.</title>
        <authorList>
            <person name="Srinivasan S."/>
            <person name="Austin M.N."/>
            <person name="Fiedler T.L."/>
            <person name="Strenk S.M."/>
            <person name="Agnew K.J."/>
            <person name="Nagana Gowda G.A."/>
            <person name="Raftery D."/>
            <person name="Beamer M.A."/>
            <person name="Achilles S.L."/>
            <person name="Wiesenfeld H.C."/>
            <person name="Fredricks D.N."/>
            <person name="Hillier S.L."/>
        </authorList>
    </citation>
    <scope>NUCLEOTIDE SEQUENCE [LARGE SCALE GENOMIC DNA]</scope>
    <source>
        <strain evidence="6 7">CHIC02 1186E3-8</strain>
    </source>
</reference>
<evidence type="ECO:0000313" key="7">
    <source>
        <dbReference type="Proteomes" id="UP001220478"/>
    </source>
</evidence>
<comment type="similarity">
    <text evidence="4">Belongs to the TRAFAC class YlqF/YawG GTPase family. MTG1 subfamily.</text>
</comment>
<accession>A0ABY8C3U7</accession>
<keyword evidence="4" id="KW-0963">Cytoplasm</keyword>
<dbReference type="InterPro" id="IPR019991">
    <property type="entry name" value="GTP-bd_ribosome_bgen"/>
</dbReference>
<proteinExistence type="inferred from homology"/>
<evidence type="ECO:0000256" key="3">
    <source>
        <dbReference type="ARBA" id="ARBA00023134"/>
    </source>
</evidence>
<dbReference type="Gene3D" id="1.10.1580.10">
    <property type="match status" value="1"/>
</dbReference>
<dbReference type="PIRSF" id="PIRSF006230">
    <property type="entry name" value="MG442"/>
    <property type="match status" value="1"/>
</dbReference>